<proteinExistence type="predicted"/>
<evidence type="ECO:0000313" key="2">
    <source>
        <dbReference type="Proteomes" id="UP001320706"/>
    </source>
</evidence>
<accession>A0ACC3S6U0</accession>
<name>A0ACC3S6U0_9PEZI</name>
<dbReference type="EMBL" id="JAMKPW020000040">
    <property type="protein sequence ID" value="KAK8198765.1"/>
    <property type="molecule type" value="Genomic_DNA"/>
</dbReference>
<sequence length="194" mass="21582">MTEIETVRLPHLEDYPLYVGVYKDVQNSNFLRQQLLEGNSDFEYAFLDATVILSRNHLLAACFRAINDMLSDRLKSRNVHSEIVFSLSPNNNIAESFRRFGIADSTKHVLAVKVGTKSEITSESVNRHLTDHVQGQSVPFSDATLRELSDVARIRKIYKASAPPKGKANGHTESASDEEGLESFIIGTMALKGS</sequence>
<organism evidence="1 2">
    <name type="scientific">Zalaria obscura</name>
    <dbReference type="NCBI Taxonomy" id="2024903"/>
    <lineage>
        <taxon>Eukaryota</taxon>
        <taxon>Fungi</taxon>
        <taxon>Dikarya</taxon>
        <taxon>Ascomycota</taxon>
        <taxon>Pezizomycotina</taxon>
        <taxon>Dothideomycetes</taxon>
        <taxon>Dothideomycetidae</taxon>
        <taxon>Dothideales</taxon>
        <taxon>Zalariaceae</taxon>
        <taxon>Zalaria</taxon>
    </lineage>
</organism>
<protein>
    <submittedName>
        <fullName evidence="1">Uncharacterized protein</fullName>
    </submittedName>
</protein>
<evidence type="ECO:0000313" key="1">
    <source>
        <dbReference type="EMBL" id="KAK8198765.1"/>
    </source>
</evidence>
<keyword evidence="2" id="KW-1185">Reference proteome</keyword>
<gene>
    <name evidence="1" type="ORF">M8818_006632</name>
</gene>
<dbReference type="Proteomes" id="UP001320706">
    <property type="component" value="Unassembled WGS sequence"/>
</dbReference>
<reference evidence="1" key="1">
    <citation type="submission" date="2024-02" db="EMBL/GenBank/DDBJ databases">
        <title>Metagenome Assembled Genome of Zalaria obscura JY119.</title>
        <authorList>
            <person name="Vighnesh L."/>
            <person name="Jagadeeshwari U."/>
            <person name="Venkata Ramana C."/>
            <person name="Sasikala C."/>
        </authorList>
    </citation>
    <scope>NUCLEOTIDE SEQUENCE</scope>
    <source>
        <strain evidence="1">JY119</strain>
    </source>
</reference>
<comment type="caution">
    <text evidence="1">The sequence shown here is derived from an EMBL/GenBank/DDBJ whole genome shotgun (WGS) entry which is preliminary data.</text>
</comment>